<dbReference type="Gene3D" id="3.90.550.10">
    <property type="entry name" value="Spore Coat Polysaccharide Biosynthesis Protein SpsA, Chain A"/>
    <property type="match status" value="1"/>
</dbReference>
<evidence type="ECO:0000259" key="1">
    <source>
        <dbReference type="Pfam" id="PF00535"/>
    </source>
</evidence>
<dbReference type="OrthoDB" id="396512at2"/>
<dbReference type="EMBL" id="FOQT01000002">
    <property type="protein sequence ID" value="SFI09166.1"/>
    <property type="molecule type" value="Genomic_DNA"/>
</dbReference>
<sequence>MMEPLVSFLISCYNHSAYVSHTLDSIKADSYSNKQIVIIDDGSKDNSVQIIQNWIKNNPEENVQFSYRENKGFCATLNELVNISAGQYLVVVASDDLLTNNTVTERVKILKNSDKTLLLSDAEVIDSNGIVTHKSMLRDFHKAKTEKYATEKGILDEILFNFAISGAVMMMDRKIFSLTGKFPEDLKGEDFYFYISAASKNQILFFDKVVSKYRIHDSNTSGENPALHADALKTYGKLFFKVPGIKRKAKIIKRVAGLIIYKNLAKVKK</sequence>
<organism evidence="2 3">
    <name type="scientific">Halpernia frigidisoli</name>
    <dbReference type="NCBI Taxonomy" id="1125876"/>
    <lineage>
        <taxon>Bacteria</taxon>
        <taxon>Pseudomonadati</taxon>
        <taxon>Bacteroidota</taxon>
        <taxon>Flavobacteriia</taxon>
        <taxon>Flavobacteriales</taxon>
        <taxon>Weeksellaceae</taxon>
        <taxon>Chryseobacterium group</taxon>
        <taxon>Halpernia</taxon>
    </lineage>
</organism>
<evidence type="ECO:0000313" key="2">
    <source>
        <dbReference type="EMBL" id="SFI09166.1"/>
    </source>
</evidence>
<dbReference type="GO" id="GO:0016758">
    <property type="term" value="F:hexosyltransferase activity"/>
    <property type="evidence" value="ECO:0007669"/>
    <property type="project" value="UniProtKB-ARBA"/>
</dbReference>
<dbReference type="InterPro" id="IPR001173">
    <property type="entry name" value="Glyco_trans_2-like"/>
</dbReference>
<feature type="domain" description="Glycosyltransferase 2-like" evidence="1">
    <location>
        <begin position="7"/>
        <end position="149"/>
    </location>
</feature>
<dbReference type="STRING" id="1125876.SAMN05443292_1301"/>
<dbReference type="Pfam" id="PF00535">
    <property type="entry name" value="Glycos_transf_2"/>
    <property type="match status" value="1"/>
</dbReference>
<keyword evidence="3" id="KW-1185">Reference proteome</keyword>
<evidence type="ECO:0000313" key="3">
    <source>
        <dbReference type="Proteomes" id="UP000198931"/>
    </source>
</evidence>
<accession>A0A1I3FD60</accession>
<dbReference type="RefSeq" id="WP_090079325.1">
    <property type="nucleotide sequence ID" value="NZ_FOQT01000002.1"/>
</dbReference>
<keyword evidence="2" id="KW-0808">Transferase</keyword>
<dbReference type="PANTHER" id="PTHR22916:SF3">
    <property type="entry name" value="UDP-GLCNAC:BETAGAL BETA-1,3-N-ACETYLGLUCOSAMINYLTRANSFERASE-LIKE PROTEIN 1"/>
    <property type="match status" value="1"/>
</dbReference>
<dbReference type="AlphaFoldDB" id="A0A1I3FD60"/>
<name>A0A1I3FD60_9FLAO</name>
<dbReference type="InterPro" id="IPR029044">
    <property type="entry name" value="Nucleotide-diphossugar_trans"/>
</dbReference>
<dbReference type="Proteomes" id="UP000198931">
    <property type="component" value="Unassembled WGS sequence"/>
</dbReference>
<dbReference type="PANTHER" id="PTHR22916">
    <property type="entry name" value="GLYCOSYLTRANSFERASE"/>
    <property type="match status" value="1"/>
</dbReference>
<reference evidence="2 3" key="1">
    <citation type="submission" date="2016-10" db="EMBL/GenBank/DDBJ databases">
        <authorList>
            <person name="de Groot N.N."/>
        </authorList>
    </citation>
    <scope>NUCLEOTIDE SEQUENCE [LARGE SCALE GENOMIC DNA]</scope>
    <source>
        <strain evidence="2 3">DSM 26000</strain>
    </source>
</reference>
<dbReference type="SUPFAM" id="SSF53448">
    <property type="entry name" value="Nucleotide-diphospho-sugar transferases"/>
    <property type="match status" value="1"/>
</dbReference>
<protein>
    <submittedName>
        <fullName evidence="2">Alpha-1,3-rhamnosyltransferase</fullName>
    </submittedName>
</protein>
<gene>
    <name evidence="2" type="ORF">SAMN05443292_1301</name>
</gene>
<proteinExistence type="predicted"/>